<dbReference type="EMBL" id="RJVU01026577">
    <property type="protein sequence ID" value="ROL49346.1"/>
    <property type="molecule type" value="Genomic_DNA"/>
</dbReference>
<dbReference type="Proteomes" id="UP000281406">
    <property type="component" value="Unassembled WGS sequence"/>
</dbReference>
<dbReference type="GO" id="GO:0098839">
    <property type="term" value="C:postsynaptic density membrane"/>
    <property type="evidence" value="ECO:0007669"/>
    <property type="project" value="TreeGrafter"/>
</dbReference>
<evidence type="ECO:0000256" key="11">
    <source>
        <dbReference type="ARBA" id="ARBA00023303"/>
    </source>
</evidence>
<keyword evidence="4" id="KW-0107">Calcium channel</keyword>
<dbReference type="GO" id="GO:0099590">
    <property type="term" value="P:neurotransmitter receptor internalization"/>
    <property type="evidence" value="ECO:0007669"/>
    <property type="project" value="TreeGrafter"/>
</dbReference>
<dbReference type="GO" id="GO:0032281">
    <property type="term" value="C:AMPA glutamate receptor complex"/>
    <property type="evidence" value="ECO:0007669"/>
    <property type="project" value="TreeGrafter"/>
</dbReference>
<evidence type="ECO:0000256" key="1">
    <source>
        <dbReference type="ARBA" id="ARBA00004141"/>
    </source>
</evidence>
<evidence type="ECO:0000256" key="4">
    <source>
        <dbReference type="ARBA" id="ARBA00022673"/>
    </source>
</evidence>
<evidence type="ECO:0000256" key="8">
    <source>
        <dbReference type="ARBA" id="ARBA00022989"/>
    </source>
</evidence>
<evidence type="ECO:0000313" key="12">
    <source>
        <dbReference type="EMBL" id="ROL49346.1"/>
    </source>
</evidence>
<keyword evidence="6" id="KW-0106">Calcium</keyword>
<reference evidence="12 13" key="1">
    <citation type="submission" date="2018-10" db="EMBL/GenBank/DDBJ databases">
        <title>Genome assembly for a Yunnan-Guizhou Plateau 3E fish, Anabarilius grahami (Regan), and its evolutionary and genetic applications.</title>
        <authorList>
            <person name="Jiang W."/>
        </authorList>
    </citation>
    <scope>NUCLEOTIDE SEQUENCE [LARGE SCALE GENOMIC DNA]</scope>
    <source>
        <strain evidence="12">AG-KIZ</strain>
        <tissue evidence="12">Muscle</tissue>
    </source>
</reference>
<dbReference type="GO" id="GO:0098943">
    <property type="term" value="P:neurotransmitter receptor transport, postsynaptic endosome to lysosome"/>
    <property type="evidence" value="ECO:0007669"/>
    <property type="project" value="TreeGrafter"/>
</dbReference>
<protein>
    <submittedName>
        <fullName evidence="12">Voltage-dependent calcium channel gamma-3 subunit</fullName>
    </submittedName>
</protein>
<evidence type="ECO:0000256" key="7">
    <source>
        <dbReference type="ARBA" id="ARBA00022882"/>
    </source>
</evidence>
<dbReference type="GO" id="GO:0098970">
    <property type="term" value="P:postsynaptic neurotransmitter receptor diffusion trapping"/>
    <property type="evidence" value="ECO:0007669"/>
    <property type="project" value="TreeGrafter"/>
</dbReference>
<comment type="caution">
    <text evidence="12">The sequence shown here is derived from an EMBL/GenBank/DDBJ whole genome shotgun (WGS) entry which is preliminary data.</text>
</comment>
<sequence>MLITTVGAFAAFSLMTIAVGTDYWLYSRGVCRVKSNNENETSRKNEEVMTHSGLWRTCCLEGGSQGNSLALLRINDDLGTEVGREGGERGKAGSDEEGLFLPSVHPSKACLIHSHHAHTSPWKPAAPVCEIGPLLYLHTFPHPQPCFPSSSSPCSRRLLKNGNKHEMLPGHHTASQTCVKHTWRDAHAPVHISSNGQ</sequence>
<keyword evidence="7" id="KW-0851">Voltage-gated channel</keyword>
<dbReference type="PANTHER" id="PTHR12107:SF5">
    <property type="entry name" value="VOLTAGE-DEPENDENT CALCIUM CHANNEL GAMMA-3 SUBUNIT"/>
    <property type="match status" value="1"/>
</dbReference>
<dbReference type="AlphaFoldDB" id="A0A3N0YT39"/>
<keyword evidence="2" id="KW-0813">Transport</keyword>
<evidence type="ECO:0000256" key="6">
    <source>
        <dbReference type="ARBA" id="ARBA00022837"/>
    </source>
</evidence>
<dbReference type="InterPro" id="IPR051072">
    <property type="entry name" value="CACNG_subunit"/>
</dbReference>
<gene>
    <name evidence="12" type="ORF">DPX16_15672</name>
</gene>
<keyword evidence="3" id="KW-0109">Calcium transport</keyword>
<name>A0A3N0YT39_ANAGA</name>
<keyword evidence="10" id="KW-0472">Membrane</keyword>
<dbReference type="Pfam" id="PF00822">
    <property type="entry name" value="PMP22_Claudin"/>
    <property type="match status" value="1"/>
</dbReference>
<dbReference type="GO" id="GO:0051968">
    <property type="term" value="P:positive regulation of synaptic transmission, glutamatergic"/>
    <property type="evidence" value="ECO:0007669"/>
    <property type="project" value="TreeGrafter"/>
</dbReference>
<evidence type="ECO:0000313" key="13">
    <source>
        <dbReference type="Proteomes" id="UP000281406"/>
    </source>
</evidence>
<dbReference type="GO" id="GO:0019226">
    <property type="term" value="P:transmission of nerve impulse"/>
    <property type="evidence" value="ECO:0007669"/>
    <property type="project" value="TreeGrafter"/>
</dbReference>
<keyword evidence="13" id="KW-1185">Reference proteome</keyword>
<organism evidence="12 13">
    <name type="scientific">Anabarilius grahami</name>
    <name type="common">Kanglang fish</name>
    <name type="synonym">Barilius grahami</name>
    <dbReference type="NCBI Taxonomy" id="495550"/>
    <lineage>
        <taxon>Eukaryota</taxon>
        <taxon>Metazoa</taxon>
        <taxon>Chordata</taxon>
        <taxon>Craniata</taxon>
        <taxon>Vertebrata</taxon>
        <taxon>Euteleostomi</taxon>
        <taxon>Actinopterygii</taxon>
        <taxon>Neopterygii</taxon>
        <taxon>Teleostei</taxon>
        <taxon>Ostariophysi</taxon>
        <taxon>Cypriniformes</taxon>
        <taxon>Xenocyprididae</taxon>
        <taxon>Xenocypridinae</taxon>
        <taxon>Xenocypridinae incertae sedis</taxon>
        <taxon>Anabarilius</taxon>
    </lineage>
</organism>
<evidence type="ECO:0000256" key="10">
    <source>
        <dbReference type="ARBA" id="ARBA00023136"/>
    </source>
</evidence>
<dbReference type="OrthoDB" id="9990458at2759"/>
<evidence type="ECO:0000256" key="2">
    <source>
        <dbReference type="ARBA" id="ARBA00022448"/>
    </source>
</evidence>
<dbReference type="GO" id="GO:0005245">
    <property type="term" value="F:voltage-gated calcium channel activity"/>
    <property type="evidence" value="ECO:0007669"/>
    <property type="project" value="TreeGrafter"/>
</dbReference>
<accession>A0A3N0YT39</accession>
<dbReference type="PANTHER" id="PTHR12107">
    <property type="entry name" value="VOLTAGE-DEPENDENT CALCIUM CHANNEL GAMMA SUBUNIT"/>
    <property type="match status" value="1"/>
</dbReference>
<keyword evidence="5" id="KW-0812">Transmembrane</keyword>
<evidence type="ECO:0000256" key="5">
    <source>
        <dbReference type="ARBA" id="ARBA00022692"/>
    </source>
</evidence>
<evidence type="ECO:0000256" key="3">
    <source>
        <dbReference type="ARBA" id="ARBA00022568"/>
    </source>
</evidence>
<keyword evidence="8" id="KW-1133">Transmembrane helix</keyword>
<proteinExistence type="predicted"/>
<dbReference type="GO" id="GO:0016247">
    <property type="term" value="F:channel regulator activity"/>
    <property type="evidence" value="ECO:0007669"/>
    <property type="project" value="TreeGrafter"/>
</dbReference>
<dbReference type="Gene3D" id="1.20.140.150">
    <property type="match status" value="1"/>
</dbReference>
<comment type="subcellular location">
    <subcellularLocation>
        <location evidence="1">Membrane</location>
        <topology evidence="1">Multi-pass membrane protein</topology>
    </subcellularLocation>
</comment>
<evidence type="ECO:0000256" key="9">
    <source>
        <dbReference type="ARBA" id="ARBA00023065"/>
    </source>
</evidence>
<dbReference type="InterPro" id="IPR004031">
    <property type="entry name" value="PMP22/EMP/MP20/Claudin"/>
</dbReference>
<keyword evidence="11" id="KW-0407">Ion channel</keyword>
<keyword evidence="9" id="KW-0406">Ion transport</keyword>